<gene>
    <name evidence="2" type="ORF">DR864_01620</name>
</gene>
<keyword evidence="1" id="KW-1133">Transmembrane helix</keyword>
<sequence length="227" mass="26547">MEKTYRFLPYYFAVFTVLVIYCFYQSYFGEFPDFEGVVSPIGNVPITITSVTHFHVFMIMAWLLMLIVQPILILKKQLNWHRLLGKISYGLVALMILSFILIVRQEQLREKSLPVFASNLLDPIVFIVMYGLAIYYRKKPAYHARFMVMTIIGFIGPAFARIQGPALETVFALFALFLILEWRTRKIYKPYLISLGYYVTHLGIVAYLFFGNQALLDSLWHFFFEKG</sequence>
<feature type="transmembrane region" description="Helical" evidence="1">
    <location>
        <begin position="54"/>
        <end position="74"/>
    </location>
</feature>
<keyword evidence="1" id="KW-0812">Transmembrane</keyword>
<dbReference type="Proteomes" id="UP000251993">
    <property type="component" value="Chromosome"/>
</dbReference>
<evidence type="ECO:0000313" key="3">
    <source>
        <dbReference type="Proteomes" id="UP000251993"/>
    </source>
</evidence>
<protein>
    <submittedName>
        <fullName evidence="2">Uncharacterized protein</fullName>
    </submittedName>
</protein>
<feature type="transmembrane region" description="Helical" evidence="1">
    <location>
        <begin position="7"/>
        <end position="27"/>
    </location>
</feature>
<keyword evidence="1" id="KW-0472">Membrane</keyword>
<accession>A0A344TCZ4</accession>
<keyword evidence="3" id="KW-1185">Reference proteome</keyword>
<dbReference type="KEGG" id="run:DR864_01620"/>
<evidence type="ECO:0000256" key="1">
    <source>
        <dbReference type="SAM" id="Phobius"/>
    </source>
</evidence>
<proteinExistence type="predicted"/>
<feature type="transmembrane region" description="Helical" evidence="1">
    <location>
        <begin position="166"/>
        <end position="184"/>
    </location>
</feature>
<feature type="transmembrane region" description="Helical" evidence="1">
    <location>
        <begin position="115"/>
        <end position="135"/>
    </location>
</feature>
<organism evidence="2 3">
    <name type="scientific">Runella rosea</name>
    <dbReference type="NCBI Taxonomy" id="2259595"/>
    <lineage>
        <taxon>Bacteria</taxon>
        <taxon>Pseudomonadati</taxon>
        <taxon>Bacteroidota</taxon>
        <taxon>Cytophagia</taxon>
        <taxon>Cytophagales</taxon>
        <taxon>Spirosomataceae</taxon>
        <taxon>Runella</taxon>
    </lineage>
</organism>
<feature type="transmembrane region" description="Helical" evidence="1">
    <location>
        <begin position="83"/>
        <end position="103"/>
    </location>
</feature>
<feature type="transmembrane region" description="Helical" evidence="1">
    <location>
        <begin position="142"/>
        <end position="160"/>
    </location>
</feature>
<dbReference type="OrthoDB" id="822156at2"/>
<dbReference type="EMBL" id="CP030850">
    <property type="protein sequence ID" value="AXE16515.1"/>
    <property type="molecule type" value="Genomic_DNA"/>
</dbReference>
<feature type="transmembrane region" description="Helical" evidence="1">
    <location>
        <begin position="191"/>
        <end position="210"/>
    </location>
</feature>
<name>A0A344TCZ4_9BACT</name>
<dbReference type="RefSeq" id="WP_114065302.1">
    <property type="nucleotide sequence ID" value="NZ_CP030850.1"/>
</dbReference>
<dbReference type="AlphaFoldDB" id="A0A344TCZ4"/>
<reference evidence="2 3" key="1">
    <citation type="submission" date="2018-07" db="EMBL/GenBank/DDBJ databases">
        <title>Genome sequencing of Runella.</title>
        <authorList>
            <person name="Baek M.-G."/>
            <person name="Yi H."/>
        </authorList>
    </citation>
    <scope>NUCLEOTIDE SEQUENCE [LARGE SCALE GENOMIC DNA]</scope>
    <source>
        <strain evidence="2 3">HYN0085</strain>
    </source>
</reference>
<evidence type="ECO:0000313" key="2">
    <source>
        <dbReference type="EMBL" id="AXE16515.1"/>
    </source>
</evidence>